<feature type="domain" description="DUF3592" evidence="2">
    <location>
        <begin position="35"/>
        <end position="120"/>
    </location>
</feature>
<evidence type="ECO:0000256" key="1">
    <source>
        <dbReference type="SAM" id="Phobius"/>
    </source>
</evidence>
<evidence type="ECO:0000313" key="4">
    <source>
        <dbReference type="Proteomes" id="UP000595564"/>
    </source>
</evidence>
<evidence type="ECO:0000313" key="3">
    <source>
        <dbReference type="EMBL" id="BBB33437.1"/>
    </source>
</evidence>
<dbReference type="AlphaFoldDB" id="A0A7R6T077"/>
<organism evidence="3 4">
    <name type="scientific">Thermotomaculum hydrothermale</name>
    <dbReference type="NCBI Taxonomy" id="981385"/>
    <lineage>
        <taxon>Bacteria</taxon>
        <taxon>Pseudomonadati</taxon>
        <taxon>Acidobacteriota</taxon>
        <taxon>Holophagae</taxon>
        <taxon>Thermotomaculales</taxon>
        <taxon>Thermotomaculaceae</taxon>
        <taxon>Thermotomaculum</taxon>
    </lineage>
</organism>
<dbReference type="InterPro" id="IPR021994">
    <property type="entry name" value="DUF3592"/>
</dbReference>
<name>A0A7R6T077_9BACT</name>
<reference evidence="3 4" key="1">
    <citation type="journal article" date="2012" name="Extremophiles">
        <title>Thermotomaculum hydrothermale gen. nov., sp. nov., a novel heterotrophic thermophile within the phylum Acidobacteria from a deep-sea hydrothermal vent chimney in the Southern Okinawa Trough.</title>
        <authorList>
            <person name="Izumi H."/>
            <person name="Nunoura T."/>
            <person name="Miyazaki M."/>
            <person name="Mino S."/>
            <person name="Toki T."/>
            <person name="Takai K."/>
            <person name="Sako Y."/>
            <person name="Sawabe T."/>
            <person name="Nakagawa S."/>
        </authorList>
    </citation>
    <scope>NUCLEOTIDE SEQUENCE [LARGE SCALE GENOMIC DNA]</scope>
    <source>
        <strain evidence="3 4">AC55</strain>
    </source>
</reference>
<keyword evidence="1" id="KW-0472">Membrane</keyword>
<feature type="transmembrane region" description="Helical" evidence="1">
    <location>
        <begin position="123"/>
        <end position="145"/>
    </location>
</feature>
<dbReference type="KEGG" id="thyd:TTHT_1994"/>
<dbReference type="Proteomes" id="UP000595564">
    <property type="component" value="Chromosome"/>
</dbReference>
<dbReference type="EMBL" id="AP017470">
    <property type="protein sequence ID" value="BBB33437.1"/>
    <property type="molecule type" value="Genomic_DNA"/>
</dbReference>
<keyword evidence="1" id="KW-1133">Transmembrane helix</keyword>
<protein>
    <recommendedName>
        <fullName evidence="2">DUF3592 domain-containing protein</fullName>
    </recommendedName>
</protein>
<keyword evidence="1" id="KW-0812">Transmembrane</keyword>
<keyword evidence="4" id="KW-1185">Reference proteome</keyword>
<feature type="transmembrane region" description="Helical" evidence="1">
    <location>
        <begin position="6"/>
        <end position="23"/>
    </location>
</feature>
<gene>
    <name evidence="3" type="ORF">TTHT_1994</name>
</gene>
<dbReference type="RefSeq" id="WP_201327746.1">
    <property type="nucleotide sequence ID" value="NZ_AP017470.1"/>
</dbReference>
<dbReference type="Pfam" id="PF12158">
    <property type="entry name" value="DUF3592"/>
    <property type="match status" value="1"/>
</dbReference>
<proteinExistence type="predicted"/>
<sequence length="146" mass="16368">MKKVGIIFLMVGVLLFVVGYIFIKQAKKVEKWPSVKGVVVESKVVSHLDSESNQTMYAPAITYRYKVDGKEYTCSDYGALNISYSFASEAERIVNNYPEGKEVIVYYNPENPYKAVLVKNKSFLIYIPQVLGGIFTIIGAGLLFFG</sequence>
<evidence type="ECO:0000259" key="2">
    <source>
        <dbReference type="Pfam" id="PF12158"/>
    </source>
</evidence>
<accession>A0A7R6T077</accession>